<sequence>MYLRDEILPKDPAQAKRLIKEVTRYIIIGGELYMRGFSFLLLRYIEDEEVHYVIKEVHEGLCGSHIGGRALANKIAKVSYYWPTLKGNYMDYVQRACHHNPSINPRRYSSSRHLGYLTIDNFEGKPLFYHLSSRMSSFTPLSSETTGVGGPS</sequence>
<keyword evidence="2" id="KW-1185">Reference proteome</keyword>
<gene>
    <name evidence="1" type="ORF">CR513_17012</name>
</gene>
<dbReference type="Gene3D" id="1.10.340.70">
    <property type="match status" value="1"/>
</dbReference>
<comment type="caution">
    <text evidence="1">The sequence shown here is derived from an EMBL/GenBank/DDBJ whole genome shotgun (WGS) entry which is preliminary data.</text>
</comment>
<evidence type="ECO:0008006" key="3">
    <source>
        <dbReference type="Google" id="ProtNLM"/>
    </source>
</evidence>
<organism evidence="1 2">
    <name type="scientific">Mucuna pruriens</name>
    <name type="common">Velvet bean</name>
    <name type="synonym">Dolichos pruriens</name>
    <dbReference type="NCBI Taxonomy" id="157652"/>
    <lineage>
        <taxon>Eukaryota</taxon>
        <taxon>Viridiplantae</taxon>
        <taxon>Streptophyta</taxon>
        <taxon>Embryophyta</taxon>
        <taxon>Tracheophyta</taxon>
        <taxon>Spermatophyta</taxon>
        <taxon>Magnoliopsida</taxon>
        <taxon>eudicotyledons</taxon>
        <taxon>Gunneridae</taxon>
        <taxon>Pentapetalae</taxon>
        <taxon>rosids</taxon>
        <taxon>fabids</taxon>
        <taxon>Fabales</taxon>
        <taxon>Fabaceae</taxon>
        <taxon>Papilionoideae</taxon>
        <taxon>50 kb inversion clade</taxon>
        <taxon>NPAAA clade</taxon>
        <taxon>indigoferoid/millettioid clade</taxon>
        <taxon>Phaseoleae</taxon>
        <taxon>Mucuna</taxon>
    </lineage>
</organism>
<dbReference type="EMBL" id="QJKJ01003121">
    <property type="protein sequence ID" value="RDX99861.1"/>
    <property type="molecule type" value="Genomic_DNA"/>
</dbReference>
<evidence type="ECO:0000313" key="1">
    <source>
        <dbReference type="EMBL" id="RDX99861.1"/>
    </source>
</evidence>
<protein>
    <recommendedName>
        <fullName evidence="3">Integrase zinc-binding domain-containing protein</fullName>
    </recommendedName>
</protein>
<evidence type="ECO:0000313" key="2">
    <source>
        <dbReference type="Proteomes" id="UP000257109"/>
    </source>
</evidence>
<reference evidence="1" key="1">
    <citation type="submission" date="2018-05" db="EMBL/GenBank/DDBJ databases">
        <title>Draft genome of Mucuna pruriens seed.</title>
        <authorList>
            <person name="Nnadi N.E."/>
            <person name="Vos R."/>
            <person name="Hasami M.H."/>
            <person name="Devisetty U.K."/>
            <person name="Aguiy J.C."/>
        </authorList>
    </citation>
    <scope>NUCLEOTIDE SEQUENCE [LARGE SCALE GENOMIC DNA]</scope>
    <source>
        <strain evidence="1">JCA_2017</strain>
    </source>
</reference>
<proteinExistence type="predicted"/>
<feature type="non-terminal residue" evidence="1">
    <location>
        <position position="1"/>
    </location>
</feature>
<dbReference type="AlphaFoldDB" id="A0A371HAP7"/>
<name>A0A371HAP7_MUCPR</name>
<accession>A0A371HAP7</accession>
<dbReference type="Proteomes" id="UP000257109">
    <property type="component" value="Unassembled WGS sequence"/>
</dbReference>
<dbReference type="OrthoDB" id="1001078at2759"/>
<dbReference type="PANTHER" id="PTHR48475:SF2">
    <property type="entry name" value="RIBONUCLEASE H"/>
    <property type="match status" value="1"/>
</dbReference>
<dbReference type="PANTHER" id="PTHR48475">
    <property type="entry name" value="RIBONUCLEASE H"/>
    <property type="match status" value="1"/>
</dbReference>